<dbReference type="Pfam" id="PF20416">
    <property type="entry name" value="UTP20"/>
    <property type="match status" value="1"/>
</dbReference>
<evidence type="ECO:0000313" key="6">
    <source>
        <dbReference type="WBParaSite" id="HDID_0000822401-mRNA-1"/>
    </source>
</evidence>
<dbReference type="WBParaSite" id="HDID_0000822401-mRNA-1">
    <property type="protein sequence ID" value="HDID_0000822401-mRNA-1"/>
    <property type="gene ID" value="HDID_0000822401"/>
</dbReference>
<accession>A0A0R3SSF5</accession>
<organism evidence="6">
    <name type="scientific">Hymenolepis diminuta</name>
    <name type="common">Rat tapeworm</name>
    <dbReference type="NCBI Taxonomy" id="6216"/>
    <lineage>
        <taxon>Eukaryota</taxon>
        <taxon>Metazoa</taxon>
        <taxon>Spiralia</taxon>
        <taxon>Lophotrochozoa</taxon>
        <taxon>Platyhelminthes</taxon>
        <taxon>Cestoda</taxon>
        <taxon>Eucestoda</taxon>
        <taxon>Cyclophyllidea</taxon>
        <taxon>Hymenolepididae</taxon>
        <taxon>Hymenolepis</taxon>
    </lineage>
</organism>
<evidence type="ECO:0000313" key="4">
    <source>
        <dbReference type="EMBL" id="VDL60540.1"/>
    </source>
</evidence>
<evidence type="ECO:0000259" key="2">
    <source>
        <dbReference type="Pfam" id="PF07539"/>
    </source>
</evidence>
<evidence type="ECO:0000313" key="5">
    <source>
        <dbReference type="Proteomes" id="UP000274504"/>
    </source>
</evidence>
<dbReference type="Pfam" id="PF07539">
    <property type="entry name" value="UTP20_N"/>
    <property type="match status" value="1"/>
</dbReference>
<name>A0A0R3SSF5_HYMDI</name>
<dbReference type="GO" id="GO:0032040">
    <property type="term" value="C:small-subunit processome"/>
    <property type="evidence" value="ECO:0007669"/>
    <property type="project" value="TreeGrafter"/>
</dbReference>
<dbReference type="InterPro" id="IPR016024">
    <property type="entry name" value="ARM-type_fold"/>
</dbReference>
<dbReference type="SUPFAM" id="SSF48371">
    <property type="entry name" value="ARM repeat"/>
    <property type="match status" value="3"/>
</dbReference>
<dbReference type="InterPro" id="IPR011430">
    <property type="entry name" value="UTP20_N"/>
</dbReference>
<feature type="region of interest" description="Disordered" evidence="1">
    <location>
        <begin position="2982"/>
        <end position="3002"/>
    </location>
</feature>
<gene>
    <name evidence="4" type="ORF">HDID_LOCUS8222</name>
</gene>
<dbReference type="InterPro" id="IPR052575">
    <property type="entry name" value="SSU_processome_comp_20"/>
</dbReference>
<feature type="region of interest" description="Disordered" evidence="1">
    <location>
        <begin position="1867"/>
        <end position="1903"/>
    </location>
</feature>
<protein>
    <submittedName>
        <fullName evidence="6">DRIM domain-containing protein</fullName>
    </submittedName>
</protein>
<reference evidence="6" key="1">
    <citation type="submission" date="2016-04" db="UniProtKB">
        <authorList>
            <consortium name="WormBaseParasite"/>
        </authorList>
    </citation>
    <scope>IDENTIFICATION</scope>
</reference>
<dbReference type="STRING" id="6216.A0A0R3SSF5"/>
<dbReference type="Proteomes" id="UP000274504">
    <property type="component" value="Unassembled WGS sequence"/>
</dbReference>
<reference evidence="4 5" key="2">
    <citation type="submission" date="2018-11" db="EMBL/GenBank/DDBJ databases">
        <authorList>
            <consortium name="Pathogen Informatics"/>
        </authorList>
    </citation>
    <scope>NUCLEOTIDE SEQUENCE [LARGE SCALE GENOMIC DNA]</scope>
</reference>
<dbReference type="InterPro" id="IPR046523">
    <property type="entry name" value="UTP20_dom"/>
</dbReference>
<evidence type="ECO:0000256" key="1">
    <source>
        <dbReference type="SAM" id="MobiDB-lite"/>
    </source>
</evidence>
<sequence length="3002" mass="332711">MAFVMRKIPTKKLFSLLWKLNEEQELITYNSCGTILAEILSSPDGSFHSSSVEIFQVLFALITGTTLLEGLQSSQSLIEMQKSNEIALFFKNILISSLQILGNRKLNAEALFTICKLAFSYFADISESRILILVSCCDELIDLMQSKHYLHQYETNIEKCLLESFSKHPKIQLAELNVKFVGLASSHFNPSRLVRLVLIGSKFTPAQQISLMQPMIRYRAFEKDFTQILSDLILQRDTNTPIDDATLIFLSKLVLIRQPPSLQAKSSSPLICLSLASGYHTPEVLQKSVNWIIQPLSDSQTVVNRKLYASIILPHLSPLSVDKVRPIITREIQSTFSHLKELDSNTEDFIKSALYLCSLYEALFSFDDSITEVFIDVAFLQETALSKRYDNLELCAILLRVIDIVGQKIELNGIKADIIIPILLSPSHTVRVHALRIMRSAVPRLLSSGDKAEELSMVIAALDRCLEAENSKQSPTALRGFLLIVLHMHCGRKDIFGSLWAAKISLYQLLGLLHVNLTPSWTGIIAAIGSYANPIFYSEAADSAIQPDALPHNDGRNRKRRKSKGVKGALRERSRSPLPNTEPMDDEDLAEKKKFTELHESWKAECRQLFWNILVEEGLITRHFADEEKEGKNQGAICDFDSVSVTECFLNLLTVVPDNEVISPTSIYSGGFAPMELSPRRQVDWKSYRLNLWKSITPKGVGSRIHQLVDLFMTFVNNEFYQSPSKENESVLICALELFSLIPNIRSVRKSNAFEKILLRLLTNKRPSVQKAAFGCWLNFEPSGLGPYKEHFEKILNLNSFRDAVRVFKLDSTVVAEHRAAVARVLIRILYGRLHLSKENLASAVFTNLAGCSDDELALLLSLIVDSFFSALGIPDRAQDDMSFADIKAAARPNWSRLQAICDVVNQLISYMGHRLGGIKRANIDCGDDEDMSLEALDAAAHTPTLFRIAILMISAASLGKEAKNAKMEGDETLVRFTFCEHVRTPHSKQVKVVRKTGVSLLLHLCSAPGINLDSFWTPKRISCVQSEVLDINPLTTDAVASPGHIVLRLASVWSRSGSQYLVGAFFTPELLSSLIELLRRENLSKPVAKLIVEIVTNLAFSEDVQETGRRLLYPYHAGLIEYLYKRFLSLKSLSTSQARKMLNSNQSEWLQQEFKLLGYLTVPHEVPTVILSANQASRLLVGLIPFLVKALSRPSNFGGGNTLLYGAVTKRGRKTKDGFNAAAIARPKPPVSEAALASMEITESEVLRVLCRLIEITSNVDQHLSKVLELFSTVDSRISRALLCSAAGAGAMRVANSIKSSVPVNQQLLSCLGNIYSLKSIQGECLFSTEIFKALLVVRNQQVDPSSVSPGAEFEKCIIYKLLCMLNSWSKSHLDMVDASQRESALSALMELCNLPMENYTKEHRLNYFINLAGAHSALYSLQSAEIQLRDLALDYLIRLAEILAEGLKCKPGNESGLTKEEANTRKKVYTKLVNEIFVQAVWPGLVRGIKQSAGPRRLHFLRLLSGLVRTLGSAHPFFAPMALLADFSTSRDEDQNPTCFYINIQSGTAGRQLYAIRRLTLFLANPLTIASKKAIAACTGGGGEEVSTSKFPIPISHLRGVLLPIILFFLRQEVMAEISGNGSLGQESRKLVSACLEAVRALSSRLDWNSYRELLASSLSNLELKSFLALKYTLAILDAYQPREEAVPYMLTVVTKLQNHIVPPQKMHNTSAPTASFTYLRTNAVVALVTLLKRLPKGHLDSRLHNLILKVIDLLRPAKKLPSHARQEAVKALSKVAIMIGPGKALDGLFSSLARELSRGYTAMTIRLSALHTIFNDFAAAVDRGDVKVGGNLDNVCHVLMRLYLDEVAGQLAEEMDSRWEAFHKGSSTDATRSGKVPIRGDGVTQGADLPEANGGPKAPEGLPALMRFCSPPVLRRIFKDLRTAAGLVASGRIISNESLQQGAEDYGGIKSDNELIGILRFRKRALARLQAVFSRIPTRHGFLHPKMTIEAITLGRIALDLFDIKEKSTSTPKTGQQQLSGNRGLAALYRPGWSKASTCLLEKRQDCRLVLPEPKLSTHNSHITQTDKAHINMLAACGLHSIVGLIKQGRLKPAVKSEDTQLLSDSIPATLNTLLTCNSLTVLAGAVRCVKIFMHLKLQRFEENLSQVAGALFGLVDKHAGLLTSRVTAKDAAAQSFAHGLFATLAALIQHQTNYNLTNPQLATLFTTIETEVVGNAPTSPVLSLLLAFLSRRLRDPHAEDDNEANGLISFNSNDDFGAKDRVIDDGLVVSKVTDKDFSFAGAGGGQRLSNVMLRIQRLVVLSSSEIVRRDCRRCLLAYLLNYPHQRRFVESFIRFLLRQLEHQKEAGRSSVTALLSMIVSEIPQTALTQNGLEETILLAVCAAVERESSLSVRLSLYGLVRLLFARIPADKAVAHFEQHFLAYLKAPIESRASARILGLQMVTVVLDVQECLSMDKYPTSGGDNGEDNGWLDAEELDVSQHFQNRLYSDDDGDNDGGEDSDEDIFSDLEKEDEEPTKRSQDDEDSDKDIDVDEELIKPEQISAEALKVVESRINFGNSTETTLPTFAPAKSAPELHFAFVSCGLELGLRLTDRLLDDVEPSVITSTHCTPIWRALLKVERKKTTPREEMFATLLQTSEQIEDENSLERSTLLAPVVSAREWAARVANRLIKTEMTNQGELMTTPEFKSAFFSKSKSIVARVVDSDFERFSKSIGNGLRANVLSNLICLGQFLNAFGAIKQVLKIFRTANRLSLNELNNQKSSFSRRIIALKLTVGLLLRLPKPSHIEIVSLMTSKKRKYVEEENEEEMASSTSASILYLRSALRLLARESKQKERLAFIATASVALPEEGVSTTQGTDGESSAMVRKIASRLAKVDSKRAKARRRKSQAKIRRALFSGELTAHEAAQRLANISMIEISAADNLINLIESTDTRLAKELMNGAAGGMSMLYAWSTRGLARKRENMKTKKAVRLAVGLRPAEEPVESTMPPPRKKVKKAV</sequence>
<feature type="compositionally biased region" description="Acidic residues" evidence="1">
    <location>
        <begin position="2525"/>
        <end position="2537"/>
    </location>
</feature>
<dbReference type="EMBL" id="UYSG01011048">
    <property type="protein sequence ID" value="VDL60540.1"/>
    <property type="molecule type" value="Genomic_DNA"/>
</dbReference>
<feature type="domain" description="U3 small nucleolar RNA-associated protein 20" evidence="3">
    <location>
        <begin position="1721"/>
        <end position="1860"/>
    </location>
</feature>
<feature type="compositionally biased region" description="Acidic residues" evidence="1">
    <location>
        <begin position="2493"/>
        <end position="2518"/>
    </location>
</feature>
<proteinExistence type="predicted"/>
<evidence type="ECO:0000259" key="3">
    <source>
        <dbReference type="Pfam" id="PF20416"/>
    </source>
</evidence>
<dbReference type="OrthoDB" id="360653at2759"/>
<dbReference type="GO" id="GO:0030686">
    <property type="term" value="C:90S preribosome"/>
    <property type="evidence" value="ECO:0007669"/>
    <property type="project" value="TreeGrafter"/>
</dbReference>
<feature type="region of interest" description="Disordered" evidence="1">
    <location>
        <begin position="547"/>
        <end position="588"/>
    </location>
</feature>
<feature type="region of interest" description="Disordered" evidence="1">
    <location>
        <begin position="2489"/>
        <end position="2540"/>
    </location>
</feature>
<dbReference type="PANTHER" id="PTHR17695">
    <property type="entry name" value="SMALL SUBUNIT PROCESSOME COMPONENT 20 HOMOLOG"/>
    <property type="match status" value="1"/>
</dbReference>
<feature type="domain" description="U3 small nucleolar RNA-associated protein 20 N-terminal" evidence="2">
    <location>
        <begin position="729"/>
        <end position="1193"/>
    </location>
</feature>
<dbReference type="PANTHER" id="PTHR17695:SF11">
    <property type="entry name" value="SMALL SUBUNIT PROCESSOME COMPONENT 20 HOMOLOG"/>
    <property type="match status" value="1"/>
</dbReference>